<evidence type="ECO:0000313" key="3">
    <source>
        <dbReference type="Proteomes" id="UP000019373"/>
    </source>
</evidence>
<reference evidence="3" key="1">
    <citation type="journal article" date="2014" name="BMC Genomics">
        <title>Genome characteristics reveal the impact of lichenization on lichen-forming fungus Endocarpon pusillum Hedwig (Verrucariales, Ascomycota).</title>
        <authorList>
            <person name="Wang Y.-Y."/>
            <person name="Liu B."/>
            <person name="Zhang X.-Y."/>
            <person name="Zhou Q.-M."/>
            <person name="Zhang T."/>
            <person name="Li H."/>
            <person name="Yu Y.-F."/>
            <person name="Zhang X.-L."/>
            <person name="Hao X.-Y."/>
            <person name="Wang M."/>
            <person name="Wang L."/>
            <person name="Wei J.-C."/>
        </authorList>
    </citation>
    <scope>NUCLEOTIDE SEQUENCE [LARGE SCALE GENOMIC DNA]</scope>
    <source>
        <strain evidence="3">Z07020 / HMAS-L-300199</strain>
    </source>
</reference>
<evidence type="ECO:0000256" key="1">
    <source>
        <dbReference type="SAM" id="Coils"/>
    </source>
</evidence>
<dbReference type="Proteomes" id="UP000019373">
    <property type="component" value="Unassembled WGS sequence"/>
</dbReference>
<organism evidence="2 3">
    <name type="scientific">Endocarpon pusillum (strain Z07020 / HMAS-L-300199)</name>
    <name type="common">Lichen-forming fungus</name>
    <dbReference type="NCBI Taxonomy" id="1263415"/>
    <lineage>
        <taxon>Eukaryota</taxon>
        <taxon>Fungi</taxon>
        <taxon>Dikarya</taxon>
        <taxon>Ascomycota</taxon>
        <taxon>Pezizomycotina</taxon>
        <taxon>Eurotiomycetes</taxon>
        <taxon>Chaetothyriomycetidae</taxon>
        <taxon>Verrucariales</taxon>
        <taxon>Verrucariaceae</taxon>
        <taxon>Endocarpon</taxon>
    </lineage>
</organism>
<sequence>MASYEDDDLPHKSINDAQLMGSSGKFSNRYFAQDALSSTCVSGREHSRSASPELTCSLTVQAPLFMLHPLPEGETKTVDFDDDDAYSVEALLIYLYTLEYPNRKAHKFEEPPPKAGGLSQKRRPRRFRLQSGPVIKDPSADPVPMIIVQKVPYIVDNERETKSTRFKLKSEAPKETWQERLGLYRIAHRLNLTNLCKISLGIMRSEIDSALRATNADEFIREVYSLDQDEAQSIKEDIATKIAEAGPQTTCAFVLYSLLRSHPFLGCNLVKAMRANEERRTEMTTKLRVTNDQQAKEIDGYKQQLAESWHEAEERSELASMAERRLQDEKTEAGRLSKTTTQLRKELRECKEALAKQETETAECREQIDQLEKEGKVAKKPNRLLRHGRQRPTNIIVGAEMYSG</sequence>
<evidence type="ECO:0000313" key="2">
    <source>
        <dbReference type="EMBL" id="ERF69245.1"/>
    </source>
</evidence>
<dbReference type="HOGENOM" id="CLU_681572_0_0_1"/>
<dbReference type="OrthoDB" id="6359816at2759"/>
<accession>U1HGI5</accession>
<dbReference type="AlphaFoldDB" id="U1HGI5"/>
<protein>
    <recommendedName>
        <fullName evidence="4">BTB domain-containing protein</fullName>
    </recommendedName>
</protein>
<dbReference type="EMBL" id="KE721462">
    <property type="protein sequence ID" value="ERF69245.1"/>
    <property type="molecule type" value="Genomic_DNA"/>
</dbReference>
<keyword evidence="1" id="KW-0175">Coiled coil</keyword>
<keyword evidence="3" id="KW-1185">Reference proteome</keyword>
<feature type="coiled-coil region" evidence="1">
    <location>
        <begin position="340"/>
        <end position="374"/>
    </location>
</feature>
<dbReference type="GeneID" id="19243764"/>
<proteinExistence type="predicted"/>
<gene>
    <name evidence="2" type="ORF">EPUS_08924</name>
</gene>
<name>U1HGI5_ENDPU</name>
<dbReference type="RefSeq" id="XP_007805110.1">
    <property type="nucleotide sequence ID" value="XM_007806919.1"/>
</dbReference>
<evidence type="ECO:0008006" key="4">
    <source>
        <dbReference type="Google" id="ProtNLM"/>
    </source>
</evidence>